<evidence type="ECO:0000313" key="2">
    <source>
        <dbReference type="EMBL" id="AUM11682.1"/>
    </source>
</evidence>
<gene>
    <name evidence="2" type="ORF">Kalk_04280</name>
</gene>
<reference evidence="3" key="1">
    <citation type="submission" date="2017-08" db="EMBL/GenBank/DDBJ databases">
        <title>Direct submision.</title>
        <authorList>
            <person name="Kim S.-J."/>
            <person name="Rhee S.-K."/>
        </authorList>
    </citation>
    <scope>NUCLEOTIDE SEQUENCE [LARGE SCALE GENOMIC DNA]</scope>
    <source>
        <strain evidence="3">GI5</strain>
    </source>
</reference>
<feature type="compositionally biased region" description="Low complexity" evidence="1">
    <location>
        <begin position="126"/>
        <end position="138"/>
    </location>
</feature>
<protein>
    <recommendedName>
        <fullName evidence="4">ACB domain-containing protein</fullName>
    </recommendedName>
</protein>
<keyword evidence="3" id="KW-1185">Reference proteome</keyword>
<dbReference type="AlphaFoldDB" id="A0A2K9LHB8"/>
<dbReference type="EMBL" id="CP022684">
    <property type="protein sequence ID" value="AUM11682.1"/>
    <property type="molecule type" value="Genomic_DNA"/>
</dbReference>
<feature type="region of interest" description="Disordered" evidence="1">
    <location>
        <begin position="96"/>
        <end position="156"/>
    </location>
</feature>
<dbReference type="Gene3D" id="1.20.80.10">
    <property type="match status" value="1"/>
</dbReference>
<evidence type="ECO:0000256" key="1">
    <source>
        <dbReference type="SAM" id="MobiDB-lite"/>
    </source>
</evidence>
<dbReference type="GO" id="GO:0000062">
    <property type="term" value="F:fatty-acyl-CoA binding"/>
    <property type="evidence" value="ECO:0007669"/>
    <property type="project" value="InterPro"/>
</dbReference>
<sequence>MVVEDLSLAEKVKINLRKVGLAGVGLASIVDSERTRLYRQIVDMGEPLGGSDTVVGRISLLGTGTINLLVEESLRVFDELVEEGEQALNRTDPPALAAAKPAPARIVQSRPVAKTRAPASQALKSVPKQPAKPQQQKVAARKPVKATEKQSPVSLSPELTARLARACEQAAGLSLDDQQQLEVNALTLQVQQGDVSGRRPAKSKPQALAEFDARRQLKGMKVEAALSRLEALIKRLTPETVA</sequence>
<evidence type="ECO:0000313" key="3">
    <source>
        <dbReference type="Proteomes" id="UP000235116"/>
    </source>
</evidence>
<dbReference type="InterPro" id="IPR035984">
    <property type="entry name" value="Acyl-CoA-binding_sf"/>
</dbReference>
<dbReference type="KEGG" id="kak:Kalk_04280"/>
<dbReference type="InterPro" id="IPR014352">
    <property type="entry name" value="FERM/acyl-CoA-bd_prot_sf"/>
</dbReference>
<organism evidence="2 3">
    <name type="scientific">Ketobacter alkanivorans</name>
    <dbReference type="NCBI Taxonomy" id="1917421"/>
    <lineage>
        <taxon>Bacteria</taxon>
        <taxon>Pseudomonadati</taxon>
        <taxon>Pseudomonadota</taxon>
        <taxon>Gammaproteobacteria</taxon>
        <taxon>Pseudomonadales</taxon>
        <taxon>Ketobacteraceae</taxon>
        <taxon>Ketobacter</taxon>
    </lineage>
</organism>
<name>A0A2K9LHB8_9GAMM</name>
<dbReference type="SUPFAM" id="SSF47027">
    <property type="entry name" value="Acyl-CoA binding protein"/>
    <property type="match status" value="1"/>
</dbReference>
<accession>A0A2K9LHB8</accession>
<proteinExistence type="predicted"/>
<evidence type="ECO:0008006" key="4">
    <source>
        <dbReference type="Google" id="ProtNLM"/>
    </source>
</evidence>
<dbReference type="Proteomes" id="UP000235116">
    <property type="component" value="Chromosome"/>
</dbReference>